<feature type="compositionally biased region" description="Pro residues" evidence="10">
    <location>
        <begin position="111"/>
        <end position="121"/>
    </location>
</feature>
<evidence type="ECO:0000256" key="1">
    <source>
        <dbReference type="ARBA" id="ARBA00004383"/>
    </source>
</evidence>
<evidence type="ECO:0000256" key="4">
    <source>
        <dbReference type="ARBA" id="ARBA00022475"/>
    </source>
</evidence>
<evidence type="ECO:0000256" key="9">
    <source>
        <dbReference type="ARBA" id="ARBA00023136"/>
    </source>
</evidence>
<sequence>MGKSFSELENNSGKRLIGIGAVILLHLIVLYGLITGLSKKGEKTVEEPVELIIIQDKKPEPEKPKPIEKPPELPKLVKEVLKTPDPQPEQKVVEKAAPTQTVKAVSTPTPTASPSPSPVAAPAPVAAAAPAPAPAPKPAGETRGASEGSVGCKEPPYPREAEMAGEIGTVHISVLVGTDGSAKQVKVKKSSGTKSLDKSASKAFSLCTFKPALKNGEPVEDWYELEYEFKLD</sequence>
<comment type="subcellular location">
    <subcellularLocation>
        <location evidence="1">Cell inner membrane</location>
        <topology evidence="1">Single-pass membrane protein</topology>
        <orientation evidence="1">Periplasmic side</orientation>
    </subcellularLocation>
</comment>
<feature type="domain" description="TonB C-terminal" evidence="12">
    <location>
        <begin position="142"/>
        <end position="232"/>
    </location>
</feature>
<dbReference type="GO" id="GO:0055085">
    <property type="term" value="P:transmembrane transport"/>
    <property type="evidence" value="ECO:0007669"/>
    <property type="project" value="InterPro"/>
</dbReference>
<dbReference type="PROSITE" id="PS52015">
    <property type="entry name" value="TONB_CTD"/>
    <property type="match status" value="1"/>
</dbReference>
<organism evidence="13 14">
    <name type="scientific">Acinetobacter amyesii</name>
    <dbReference type="NCBI Taxonomy" id="2942470"/>
    <lineage>
        <taxon>Bacteria</taxon>
        <taxon>Pseudomonadati</taxon>
        <taxon>Pseudomonadota</taxon>
        <taxon>Gammaproteobacteria</taxon>
        <taxon>Moraxellales</taxon>
        <taxon>Moraxellaceae</taxon>
        <taxon>Acinetobacter</taxon>
    </lineage>
</organism>
<dbReference type="PANTHER" id="PTHR33446">
    <property type="entry name" value="PROTEIN TONB-RELATED"/>
    <property type="match status" value="1"/>
</dbReference>
<dbReference type="RefSeq" id="WP_078190072.1">
    <property type="nucleotide sequence ID" value="NZ_JAMCOW010000028.1"/>
</dbReference>
<keyword evidence="14" id="KW-1185">Reference proteome</keyword>
<evidence type="ECO:0000313" key="14">
    <source>
        <dbReference type="Proteomes" id="UP000191160"/>
    </source>
</evidence>
<keyword evidence="6 11" id="KW-0812">Transmembrane</keyword>
<dbReference type="Pfam" id="PF03544">
    <property type="entry name" value="TonB_C"/>
    <property type="match status" value="1"/>
</dbReference>
<comment type="caution">
    <text evidence="13">The sequence shown here is derived from an EMBL/GenBank/DDBJ whole genome shotgun (WGS) entry which is preliminary data.</text>
</comment>
<dbReference type="InterPro" id="IPR051045">
    <property type="entry name" value="TonB-dependent_transducer"/>
</dbReference>
<evidence type="ECO:0000256" key="3">
    <source>
        <dbReference type="ARBA" id="ARBA00022448"/>
    </source>
</evidence>
<evidence type="ECO:0000256" key="5">
    <source>
        <dbReference type="ARBA" id="ARBA00022519"/>
    </source>
</evidence>
<feature type="compositionally biased region" description="Basic and acidic residues" evidence="10">
    <location>
        <begin position="55"/>
        <end position="82"/>
    </location>
</feature>
<proteinExistence type="inferred from homology"/>
<dbReference type="InterPro" id="IPR037682">
    <property type="entry name" value="TonB_C"/>
</dbReference>
<evidence type="ECO:0000256" key="7">
    <source>
        <dbReference type="ARBA" id="ARBA00022927"/>
    </source>
</evidence>
<feature type="region of interest" description="Disordered" evidence="10">
    <location>
        <begin position="55"/>
        <end position="159"/>
    </location>
</feature>
<dbReference type="NCBIfam" id="TIGR01352">
    <property type="entry name" value="tonB_Cterm"/>
    <property type="match status" value="1"/>
</dbReference>
<protein>
    <submittedName>
        <fullName evidence="13">Energy transducer TonB</fullName>
    </submittedName>
</protein>
<feature type="transmembrane region" description="Helical" evidence="11">
    <location>
        <begin position="16"/>
        <end position="34"/>
    </location>
</feature>
<evidence type="ECO:0000256" key="6">
    <source>
        <dbReference type="ARBA" id="ARBA00022692"/>
    </source>
</evidence>
<dbReference type="GO" id="GO:0098797">
    <property type="term" value="C:plasma membrane protein complex"/>
    <property type="evidence" value="ECO:0007669"/>
    <property type="project" value="TreeGrafter"/>
</dbReference>
<keyword evidence="8 11" id="KW-1133">Transmembrane helix</keyword>
<evidence type="ECO:0000256" key="8">
    <source>
        <dbReference type="ARBA" id="ARBA00022989"/>
    </source>
</evidence>
<evidence type="ECO:0000313" key="13">
    <source>
        <dbReference type="EMBL" id="OOV83605.1"/>
    </source>
</evidence>
<evidence type="ECO:0000256" key="11">
    <source>
        <dbReference type="SAM" id="Phobius"/>
    </source>
</evidence>
<evidence type="ECO:0000256" key="10">
    <source>
        <dbReference type="SAM" id="MobiDB-lite"/>
    </source>
</evidence>
<evidence type="ECO:0000256" key="2">
    <source>
        <dbReference type="ARBA" id="ARBA00006555"/>
    </source>
</evidence>
<dbReference type="Proteomes" id="UP000191160">
    <property type="component" value="Unassembled WGS sequence"/>
</dbReference>
<evidence type="ECO:0000259" key="12">
    <source>
        <dbReference type="PROSITE" id="PS52015"/>
    </source>
</evidence>
<accession>A0A1T1H1F4</accession>
<name>A0A1T1H1F4_9GAMM</name>
<dbReference type="GO" id="GO:0015031">
    <property type="term" value="P:protein transport"/>
    <property type="evidence" value="ECO:0007669"/>
    <property type="project" value="UniProtKB-KW"/>
</dbReference>
<dbReference type="EMBL" id="MVKX01000004">
    <property type="protein sequence ID" value="OOV83605.1"/>
    <property type="molecule type" value="Genomic_DNA"/>
</dbReference>
<dbReference type="SUPFAM" id="SSF74653">
    <property type="entry name" value="TolA/TonB C-terminal domain"/>
    <property type="match status" value="1"/>
</dbReference>
<keyword evidence="3" id="KW-0813">Transport</keyword>
<keyword evidence="5" id="KW-0997">Cell inner membrane</keyword>
<dbReference type="GO" id="GO:0031992">
    <property type="term" value="F:energy transducer activity"/>
    <property type="evidence" value="ECO:0007669"/>
    <property type="project" value="TreeGrafter"/>
</dbReference>
<dbReference type="AlphaFoldDB" id="A0A1T1H1F4"/>
<dbReference type="Gene3D" id="3.30.1150.10">
    <property type="match status" value="1"/>
</dbReference>
<dbReference type="PANTHER" id="PTHR33446:SF2">
    <property type="entry name" value="PROTEIN TONB"/>
    <property type="match status" value="1"/>
</dbReference>
<comment type="similarity">
    <text evidence="2">Belongs to the TonB family.</text>
</comment>
<keyword evidence="7" id="KW-0653">Protein transport</keyword>
<gene>
    <name evidence="13" type="ORF">B1202_08205</name>
</gene>
<keyword evidence="4" id="KW-1003">Cell membrane</keyword>
<dbReference type="InterPro" id="IPR006260">
    <property type="entry name" value="TonB/TolA_C"/>
</dbReference>
<keyword evidence="9 11" id="KW-0472">Membrane</keyword>
<reference evidence="13 14" key="1">
    <citation type="submission" date="2017-02" db="EMBL/GenBank/DDBJ databases">
        <title>Acinetobacter sp. ANC 4945, whole genome shotgun sequencing project.</title>
        <authorList>
            <person name="Radolfova-Krizova L."/>
            <person name="Al Atrouni A."/>
            <person name="Nemec A."/>
        </authorList>
    </citation>
    <scope>NUCLEOTIDE SEQUENCE [LARGE SCALE GENOMIC DNA]</scope>
    <source>
        <strain evidence="13 14">ANC 4945</strain>
    </source>
</reference>